<name>A0A934IS75_9HYPH</name>
<reference evidence="6" key="1">
    <citation type="submission" date="2020-12" db="EMBL/GenBank/DDBJ databases">
        <title>Bacterial taxonomy.</title>
        <authorList>
            <person name="Pan X."/>
        </authorList>
    </citation>
    <scope>NUCLEOTIDE SEQUENCE</scope>
    <source>
        <strain evidence="6">B2012</strain>
    </source>
</reference>
<comment type="similarity">
    <text evidence="4">Belongs to the flavoredoxin family.</text>
</comment>
<comment type="cofactor">
    <cofactor evidence="1">
        <name>FMN</name>
        <dbReference type="ChEBI" id="CHEBI:58210"/>
    </cofactor>
</comment>
<protein>
    <submittedName>
        <fullName evidence="6">Flavin reductase family protein</fullName>
    </submittedName>
</protein>
<comment type="caution">
    <text evidence="6">The sequence shown here is derived from an EMBL/GenBank/DDBJ whole genome shotgun (WGS) entry which is preliminary data.</text>
</comment>
<dbReference type="PANTHER" id="PTHR33798">
    <property type="entry name" value="FLAVOPROTEIN OXYGENASE"/>
    <property type="match status" value="1"/>
</dbReference>
<dbReference type="GO" id="GO:0016646">
    <property type="term" value="F:oxidoreductase activity, acting on the CH-NH group of donors, NAD or NADP as acceptor"/>
    <property type="evidence" value="ECO:0007669"/>
    <property type="project" value="UniProtKB-ARBA"/>
</dbReference>
<evidence type="ECO:0000313" key="7">
    <source>
        <dbReference type="Proteomes" id="UP000609531"/>
    </source>
</evidence>
<proteinExistence type="inferred from homology"/>
<dbReference type="RefSeq" id="WP_198883159.1">
    <property type="nucleotide sequence ID" value="NZ_JAEKJA010000013.1"/>
</dbReference>
<dbReference type="SMART" id="SM00903">
    <property type="entry name" value="Flavin_Reduct"/>
    <property type="match status" value="1"/>
</dbReference>
<dbReference type="Pfam" id="PF01613">
    <property type="entry name" value="Flavin_Reduct"/>
    <property type="match status" value="1"/>
</dbReference>
<dbReference type="GO" id="GO:0010181">
    <property type="term" value="F:FMN binding"/>
    <property type="evidence" value="ECO:0007669"/>
    <property type="project" value="InterPro"/>
</dbReference>
<keyword evidence="3" id="KW-0288">FMN</keyword>
<evidence type="ECO:0000256" key="3">
    <source>
        <dbReference type="ARBA" id="ARBA00022643"/>
    </source>
</evidence>
<dbReference type="EMBL" id="JAEKJA010000013">
    <property type="protein sequence ID" value="MBJ3777262.1"/>
    <property type="molecule type" value="Genomic_DNA"/>
</dbReference>
<dbReference type="PANTHER" id="PTHR33798:SF5">
    <property type="entry name" value="FLAVIN REDUCTASE LIKE DOMAIN-CONTAINING PROTEIN"/>
    <property type="match status" value="1"/>
</dbReference>
<dbReference type="Gene3D" id="2.30.110.10">
    <property type="entry name" value="Electron Transport, Fmn-binding Protein, Chain A"/>
    <property type="match status" value="1"/>
</dbReference>
<dbReference type="Proteomes" id="UP000609531">
    <property type="component" value="Unassembled WGS sequence"/>
</dbReference>
<evidence type="ECO:0000259" key="5">
    <source>
        <dbReference type="SMART" id="SM00903"/>
    </source>
</evidence>
<evidence type="ECO:0000256" key="4">
    <source>
        <dbReference type="ARBA" id="ARBA00038054"/>
    </source>
</evidence>
<dbReference type="SUPFAM" id="SSF50475">
    <property type="entry name" value="FMN-binding split barrel"/>
    <property type="match status" value="1"/>
</dbReference>
<dbReference type="AlphaFoldDB" id="A0A934IS75"/>
<keyword evidence="7" id="KW-1185">Reference proteome</keyword>
<evidence type="ECO:0000256" key="2">
    <source>
        <dbReference type="ARBA" id="ARBA00022630"/>
    </source>
</evidence>
<sequence>MATFDFSQLEARERYKLLCAAVIPRPVAWITTLNAEGGVNAAPFSFFNVFADEPPLLIVGIGRRPESGPKDTVLNAEREGAFTVNLADTALAEKMVATAADFPPEIGEAEAVGLAVADGVTQKIPYLKDAPVVLECSVYEIRYLDVDRALLMGKVSALIARDGLFDLDTRRLNVPHWDPVARLFATSYAPLGEAYSLPIPDWRTITGPKETSE</sequence>
<keyword evidence="2" id="KW-0285">Flavoprotein</keyword>
<evidence type="ECO:0000313" key="6">
    <source>
        <dbReference type="EMBL" id="MBJ3777262.1"/>
    </source>
</evidence>
<organism evidence="6 7">
    <name type="scientific">Acuticoccus mangrovi</name>
    <dbReference type="NCBI Taxonomy" id="2796142"/>
    <lineage>
        <taxon>Bacteria</taxon>
        <taxon>Pseudomonadati</taxon>
        <taxon>Pseudomonadota</taxon>
        <taxon>Alphaproteobacteria</taxon>
        <taxon>Hyphomicrobiales</taxon>
        <taxon>Amorphaceae</taxon>
        <taxon>Acuticoccus</taxon>
    </lineage>
</organism>
<evidence type="ECO:0000256" key="1">
    <source>
        <dbReference type="ARBA" id="ARBA00001917"/>
    </source>
</evidence>
<gene>
    <name evidence="6" type="ORF">JCR33_16260</name>
</gene>
<feature type="domain" description="Flavin reductase like" evidence="5">
    <location>
        <begin position="20"/>
        <end position="174"/>
    </location>
</feature>
<dbReference type="InterPro" id="IPR012349">
    <property type="entry name" value="Split_barrel_FMN-bd"/>
</dbReference>
<dbReference type="InterPro" id="IPR002563">
    <property type="entry name" value="Flavin_Rdtase-like_dom"/>
</dbReference>
<accession>A0A934IS75</accession>